<keyword evidence="1" id="KW-1133">Transmembrane helix</keyword>
<dbReference type="EMBL" id="LT635612">
    <property type="protein sequence ID" value="VUZ93036.1"/>
    <property type="molecule type" value="Genomic_DNA"/>
</dbReference>
<dbReference type="Pfam" id="PF05795">
    <property type="entry name" value="Plasmodium_Vir"/>
    <property type="match status" value="1"/>
</dbReference>
<accession>A0A564ZMX7</accession>
<feature type="transmembrane region" description="Helical" evidence="1">
    <location>
        <begin position="491"/>
        <end position="518"/>
    </location>
</feature>
<dbReference type="VEuPathDB" id="PlasmoDB:PVPAM_010014400"/>
<organism evidence="2 3">
    <name type="scientific">Plasmodium vivax</name>
    <name type="common">malaria parasite P. vivax</name>
    <dbReference type="NCBI Taxonomy" id="5855"/>
    <lineage>
        <taxon>Eukaryota</taxon>
        <taxon>Sar</taxon>
        <taxon>Alveolata</taxon>
        <taxon>Apicomplexa</taxon>
        <taxon>Aconoidasida</taxon>
        <taxon>Haemosporida</taxon>
        <taxon>Plasmodiidae</taxon>
        <taxon>Plasmodium</taxon>
        <taxon>Plasmodium (Plasmodium)</taxon>
    </lineage>
</organism>
<name>A0A564ZMX7_PLAVI</name>
<dbReference type="VEuPathDB" id="PlasmoDB:PVW1_010005700"/>
<protein>
    <submittedName>
        <fullName evidence="2">VIR protein</fullName>
    </submittedName>
</protein>
<proteinExistence type="predicted"/>
<dbReference type="VEuPathDB" id="PlasmoDB:PVP01_0101500"/>
<keyword evidence="1" id="KW-0472">Membrane</keyword>
<reference evidence="3" key="1">
    <citation type="submission" date="2016-07" db="EMBL/GenBank/DDBJ databases">
        <authorList>
            <consortium name="Pathogen Informatics"/>
        </authorList>
    </citation>
    <scope>NUCLEOTIDE SEQUENCE [LARGE SCALE GENOMIC DNA]</scope>
</reference>
<dbReference type="InterPro" id="IPR008780">
    <property type="entry name" value="Plasmodium_Vir"/>
</dbReference>
<evidence type="ECO:0000313" key="3">
    <source>
        <dbReference type="Proteomes" id="UP000220605"/>
    </source>
</evidence>
<dbReference type="OrthoDB" id="384716at2759"/>
<evidence type="ECO:0000256" key="1">
    <source>
        <dbReference type="SAM" id="Phobius"/>
    </source>
</evidence>
<evidence type="ECO:0000313" key="2">
    <source>
        <dbReference type="EMBL" id="VUZ93036.1"/>
    </source>
</evidence>
<dbReference type="VEuPathDB" id="PlasmoDB:PVX_097555"/>
<gene>
    <name evidence="2" type="ORF">PVP01_0101500</name>
</gene>
<keyword evidence="1" id="KW-0812">Transmembrane</keyword>
<dbReference type="Proteomes" id="UP000220605">
    <property type="component" value="Chromosome 1"/>
</dbReference>
<sequence length="564" mass="65790">MAALDTTELEKVFEILSLDSTYEKFENEESISSYDNECVSLGTEGEKVKKLCKIFLKNIQNLPNFQNNPQGHNLQASYLAYWVIHKLSEIFPNNSKNGVRDTIINFIGKGNEKYLELNKKHLFSNSDFDYERSREEKYLNEYFNNYNKIEKCPADKYETCEKYLTYIISIYEEHKKDCLGNECHYFSYNPQYDPNDLLYKLKNKIRATDAKENVVLAENNVQSLDANNSQQNMKMIIKYMSCTEIKDDKGNVYAYKCEDPAYRRYKERVYRRGSMKREVISSESVSNVIKKIGGLSCKEVTYPDSNNSKILLCNNPKIKEMKGEATSISNTNTVVAKEKTNENTVHSHGSNAQIAYENLGKNDHLDRYNMYPGVTLLASNRSVSEFKYENENTETQTNSKKGKYDFLTTVYHEFKEDELKDYFEKPKVICSNSSSDKDKTNCVKVAQTYNSQEIRQGDSMIYSEGTEFMNMGFADSFRDKLNLLKSSNVRIAVMGFLIAGTIFIFFLYFKFTPFGFWLRKKVFKEKRMNNIIYDEHMMNYPVHNSQPKHVNHNRKRIKIAYQAN</sequence>
<dbReference type="AlphaFoldDB" id="A0A564ZMX7"/>